<dbReference type="AlphaFoldDB" id="A0A0N7KLW8"/>
<reference evidence="2 3" key="3">
    <citation type="journal article" date="2013" name="Rice">
        <title>Improvement of the Oryza sativa Nipponbare reference genome using next generation sequence and optical map data.</title>
        <authorList>
            <person name="Kawahara Y."/>
            <person name="de la Bastide M."/>
            <person name="Hamilton J.P."/>
            <person name="Kanamori H."/>
            <person name="McCombie W.R."/>
            <person name="Ouyang S."/>
            <person name="Schwartz D.C."/>
            <person name="Tanaka T."/>
            <person name="Wu J."/>
            <person name="Zhou S."/>
            <person name="Childs K.L."/>
            <person name="Davidson R.M."/>
            <person name="Lin H."/>
            <person name="Quesada-Ocampo L."/>
            <person name="Vaillancourt B."/>
            <person name="Sakai H."/>
            <person name="Lee S.S."/>
            <person name="Kim J."/>
            <person name="Numa H."/>
            <person name="Itoh T."/>
            <person name="Buell C.R."/>
            <person name="Matsumoto T."/>
        </authorList>
    </citation>
    <scope>NUCLEOTIDE SEQUENCE [LARGE SCALE GENOMIC DNA]</scope>
    <source>
        <strain evidence="3">cv. Nipponbare</strain>
    </source>
</reference>
<accession>A0A0N7KLW8</accession>
<dbReference type="Gramene" id="Os06t0269400-00">
    <property type="protein sequence ID" value="Os06t0269400-00"/>
    <property type="gene ID" value="Os06g0269400"/>
</dbReference>
<feature type="compositionally biased region" description="Polar residues" evidence="1">
    <location>
        <begin position="1"/>
        <end position="10"/>
    </location>
</feature>
<dbReference type="InParanoid" id="A0A0N7KLW8"/>
<evidence type="ECO:0000256" key="1">
    <source>
        <dbReference type="SAM" id="MobiDB-lite"/>
    </source>
</evidence>
<reference evidence="2 3" key="2">
    <citation type="journal article" date="2013" name="Plant Cell Physiol.">
        <title>Rice Annotation Project Database (RAP-DB): an integrative and interactive database for rice genomics.</title>
        <authorList>
            <person name="Sakai H."/>
            <person name="Lee S.S."/>
            <person name="Tanaka T."/>
            <person name="Numa H."/>
            <person name="Kim J."/>
            <person name="Kawahara Y."/>
            <person name="Wakimoto H."/>
            <person name="Yang C.C."/>
            <person name="Iwamoto M."/>
            <person name="Abe T."/>
            <person name="Yamada Y."/>
            <person name="Muto A."/>
            <person name="Inokuchi H."/>
            <person name="Ikemura T."/>
            <person name="Matsumoto T."/>
            <person name="Sasaki T."/>
            <person name="Itoh T."/>
        </authorList>
    </citation>
    <scope>NUCLEOTIDE SEQUENCE [LARGE SCALE GENOMIC DNA]</scope>
    <source>
        <strain evidence="3">cv. Nipponbare</strain>
    </source>
</reference>
<protein>
    <submittedName>
        <fullName evidence="2">Os06g0269400 protein</fullName>
    </submittedName>
</protein>
<reference evidence="3" key="1">
    <citation type="journal article" date="2005" name="Nature">
        <title>The map-based sequence of the rice genome.</title>
        <authorList>
            <consortium name="International rice genome sequencing project (IRGSP)"/>
            <person name="Matsumoto T."/>
            <person name="Wu J."/>
            <person name="Kanamori H."/>
            <person name="Katayose Y."/>
            <person name="Fujisawa M."/>
            <person name="Namiki N."/>
            <person name="Mizuno H."/>
            <person name="Yamamoto K."/>
            <person name="Antonio B.A."/>
            <person name="Baba T."/>
            <person name="Sakata K."/>
            <person name="Nagamura Y."/>
            <person name="Aoki H."/>
            <person name="Arikawa K."/>
            <person name="Arita K."/>
            <person name="Bito T."/>
            <person name="Chiden Y."/>
            <person name="Fujitsuka N."/>
            <person name="Fukunaka R."/>
            <person name="Hamada M."/>
            <person name="Harada C."/>
            <person name="Hayashi A."/>
            <person name="Hijishita S."/>
            <person name="Honda M."/>
            <person name="Hosokawa S."/>
            <person name="Ichikawa Y."/>
            <person name="Idonuma A."/>
            <person name="Iijima M."/>
            <person name="Ikeda M."/>
            <person name="Ikeno M."/>
            <person name="Ito K."/>
            <person name="Ito S."/>
            <person name="Ito T."/>
            <person name="Ito Y."/>
            <person name="Ito Y."/>
            <person name="Iwabuchi A."/>
            <person name="Kamiya K."/>
            <person name="Karasawa W."/>
            <person name="Kurita K."/>
            <person name="Katagiri S."/>
            <person name="Kikuta A."/>
            <person name="Kobayashi H."/>
            <person name="Kobayashi N."/>
            <person name="Machita K."/>
            <person name="Maehara T."/>
            <person name="Masukawa M."/>
            <person name="Mizubayashi T."/>
            <person name="Mukai Y."/>
            <person name="Nagasaki H."/>
            <person name="Nagata Y."/>
            <person name="Naito S."/>
            <person name="Nakashima M."/>
            <person name="Nakama Y."/>
            <person name="Nakamichi Y."/>
            <person name="Nakamura M."/>
            <person name="Meguro A."/>
            <person name="Negishi M."/>
            <person name="Ohta I."/>
            <person name="Ohta T."/>
            <person name="Okamoto M."/>
            <person name="Ono N."/>
            <person name="Saji S."/>
            <person name="Sakaguchi M."/>
            <person name="Sakai K."/>
            <person name="Shibata M."/>
            <person name="Shimokawa T."/>
            <person name="Song J."/>
            <person name="Takazaki Y."/>
            <person name="Terasawa K."/>
            <person name="Tsugane M."/>
            <person name="Tsuji K."/>
            <person name="Ueda S."/>
            <person name="Waki K."/>
            <person name="Yamagata H."/>
            <person name="Yamamoto M."/>
            <person name="Yamamoto S."/>
            <person name="Yamane H."/>
            <person name="Yoshiki S."/>
            <person name="Yoshihara R."/>
            <person name="Yukawa K."/>
            <person name="Zhong H."/>
            <person name="Yano M."/>
            <person name="Yuan Q."/>
            <person name="Ouyang S."/>
            <person name="Liu J."/>
            <person name="Jones K.M."/>
            <person name="Gansberger K."/>
            <person name="Moffat K."/>
            <person name="Hill J."/>
            <person name="Bera J."/>
            <person name="Fadrosh D."/>
            <person name="Jin S."/>
            <person name="Johri S."/>
            <person name="Kim M."/>
            <person name="Overton L."/>
            <person name="Reardon M."/>
            <person name="Tsitrin T."/>
            <person name="Vuong H."/>
            <person name="Weaver B."/>
            <person name="Ciecko A."/>
            <person name="Tallon L."/>
            <person name="Jackson J."/>
            <person name="Pai G."/>
            <person name="Aken S.V."/>
            <person name="Utterback T."/>
            <person name="Reidmuller S."/>
            <person name="Feldblyum T."/>
            <person name="Hsiao J."/>
            <person name="Zismann V."/>
            <person name="Iobst S."/>
            <person name="de Vazeille A.R."/>
            <person name="Buell C.R."/>
            <person name="Ying K."/>
            <person name="Li Y."/>
            <person name="Lu T."/>
            <person name="Huang Y."/>
            <person name="Zhao Q."/>
            <person name="Feng Q."/>
            <person name="Zhang L."/>
            <person name="Zhu J."/>
            <person name="Weng Q."/>
            <person name="Mu J."/>
            <person name="Lu Y."/>
            <person name="Fan D."/>
            <person name="Liu Y."/>
            <person name="Guan J."/>
            <person name="Zhang Y."/>
            <person name="Yu S."/>
            <person name="Liu X."/>
            <person name="Zhang Y."/>
            <person name="Hong G."/>
            <person name="Han B."/>
            <person name="Choisne N."/>
            <person name="Demange N."/>
            <person name="Orjeda G."/>
            <person name="Samain S."/>
            <person name="Cattolico L."/>
            <person name="Pelletier E."/>
            <person name="Couloux A."/>
            <person name="Segurens B."/>
            <person name="Wincker P."/>
            <person name="D'Hont A."/>
            <person name="Scarpelli C."/>
            <person name="Weissenbach J."/>
            <person name="Salanoubat M."/>
            <person name="Quetier F."/>
            <person name="Yu Y."/>
            <person name="Kim H.R."/>
            <person name="Rambo T."/>
            <person name="Currie J."/>
            <person name="Collura K."/>
            <person name="Luo M."/>
            <person name="Yang T."/>
            <person name="Ammiraju J.S.S."/>
            <person name="Engler F."/>
            <person name="Soderlund C."/>
            <person name="Wing R.A."/>
            <person name="Palmer L.E."/>
            <person name="de la Bastide M."/>
            <person name="Spiegel L."/>
            <person name="Nascimento L."/>
            <person name="Zutavern T."/>
            <person name="O'Shaughnessy A."/>
            <person name="Dike S."/>
            <person name="Dedhia N."/>
            <person name="Preston R."/>
            <person name="Balija V."/>
            <person name="McCombie W.R."/>
            <person name="Chow T."/>
            <person name="Chen H."/>
            <person name="Chung M."/>
            <person name="Chen C."/>
            <person name="Shaw J."/>
            <person name="Wu H."/>
            <person name="Hsiao K."/>
            <person name="Chao Y."/>
            <person name="Chu M."/>
            <person name="Cheng C."/>
            <person name="Hour A."/>
            <person name="Lee P."/>
            <person name="Lin S."/>
            <person name="Lin Y."/>
            <person name="Liou J."/>
            <person name="Liu S."/>
            <person name="Hsing Y."/>
            <person name="Raghuvanshi S."/>
            <person name="Mohanty A."/>
            <person name="Bharti A.K."/>
            <person name="Gaur A."/>
            <person name="Gupta V."/>
            <person name="Kumar D."/>
            <person name="Ravi V."/>
            <person name="Vij S."/>
            <person name="Kapur A."/>
            <person name="Khurana P."/>
            <person name="Khurana P."/>
            <person name="Khurana J.P."/>
            <person name="Tyagi A.K."/>
            <person name="Gaikwad K."/>
            <person name="Singh A."/>
            <person name="Dalal V."/>
            <person name="Srivastava S."/>
            <person name="Dixit A."/>
            <person name="Pal A.K."/>
            <person name="Ghazi I.A."/>
            <person name="Yadav M."/>
            <person name="Pandit A."/>
            <person name="Bhargava A."/>
            <person name="Sureshbabu K."/>
            <person name="Batra K."/>
            <person name="Sharma T.R."/>
            <person name="Mohapatra T."/>
            <person name="Singh N.K."/>
            <person name="Messing J."/>
            <person name="Nelson A.B."/>
            <person name="Fuks G."/>
            <person name="Kavchok S."/>
            <person name="Keizer G."/>
            <person name="Linton E."/>
            <person name="Llaca V."/>
            <person name="Song R."/>
            <person name="Tanyolac B."/>
            <person name="Young S."/>
            <person name="Ho-Il K."/>
            <person name="Hahn J.H."/>
            <person name="Sangsakoo G."/>
            <person name="Vanavichit A."/>
            <person name="de Mattos Luiz.A.T."/>
            <person name="Zimmer P.D."/>
            <person name="Malone G."/>
            <person name="Dellagostin O."/>
            <person name="de Oliveira A.C."/>
            <person name="Bevan M."/>
            <person name="Bancroft I."/>
            <person name="Minx P."/>
            <person name="Cordum H."/>
            <person name="Wilson R."/>
            <person name="Cheng Z."/>
            <person name="Jin W."/>
            <person name="Jiang J."/>
            <person name="Leong S.A."/>
            <person name="Iwama H."/>
            <person name="Gojobori T."/>
            <person name="Itoh T."/>
            <person name="Niimura Y."/>
            <person name="Fujii Y."/>
            <person name="Habara T."/>
            <person name="Sakai H."/>
            <person name="Sato Y."/>
            <person name="Wilson G."/>
            <person name="Kumar K."/>
            <person name="McCouch S."/>
            <person name="Juretic N."/>
            <person name="Hoen D."/>
            <person name="Wright S."/>
            <person name="Bruskiewich R."/>
            <person name="Bureau T."/>
            <person name="Miyao A."/>
            <person name="Hirochika H."/>
            <person name="Nishikawa T."/>
            <person name="Kadowaki K."/>
            <person name="Sugiura M."/>
            <person name="Burr B."/>
            <person name="Sasaki T."/>
        </authorList>
    </citation>
    <scope>NUCLEOTIDE SEQUENCE [LARGE SCALE GENOMIC DNA]</scope>
    <source>
        <strain evidence="3">cv. Nipponbare</strain>
    </source>
</reference>
<gene>
    <name evidence="2" type="ordered locus">Os06g0269400</name>
    <name evidence="2" type="ORF">OSNPB_060269400</name>
</gene>
<proteinExistence type="predicted"/>
<feature type="non-terminal residue" evidence="2">
    <location>
        <position position="1"/>
    </location>
</feature>
<sequence>SRSLPSTWPDNPSGEPATSFGLLSLDPVDVAVHGVEHEELAGGGDLDVVRLDPQLAAVEHRLHRVPALVLHHRPPRRR</sequence>
<evidence type="ECO:0000313" key="3">
    <source>
        <dbReference type="Proteomes" id="UP000059680"/>
    </source>
</evidence>
<feature type="non-terminal residue" evidence="2">
    <location>
        <position position="78"/>
    </location>
</feature>
<name>A0A0N7KLW8_ORYSJ</name>
<dbReference type="PaxDb" id="39947-A0A0N7KLW8"/>
<feature type="region of interest" description="Disordered" evidence="1">
    <location>
        <begin position="1"/>
        <end position="20"/>
    </location>
</feature>
<dbReference type="Proteomes" id="UP000059680">
    <property type="component" value="Chromosome 6"/>
</dbReference>
<dbReference type="EMBL" id="AP014962">
    <property type="protein sequence ID" value="BAS97177.1"/>
    <property type="molecule type" value="Genomic_DNA"/>
</dbReference>
<keyword evidence="3" id="KW-1185">Reference proteome</keyword>
<organism evidence="2 3">
    <name type="scientific">Oryza sativa subsp. japonica</name>
    <name type="common">Rice</name>
    <dbReference type="NCBI Taxonomy" id="39947"/>
    <lineage>
        <taxon>Eukaryota</taxon>
        <taxon>Viridiplantae</taxon>
        <taxon>Streptophyta</taxon>
        <taxon>Embryophyta</taxon>
        <taxon>Tracheophyta</taxon>
        <taxon>Spermatophyta</taxon>
        <taxon>Magnoliopsida</taxon>
        <taxon>Liliopsida</taxon>
        <taxon>Poales</taxon>
        <taxon>Poaceae</taxon>
        <taxon>BOP clade</taxon>
        <taxon>Oryzoideae</taxon>
        <taxon>Oryzeae</taxon>
        <taxon>Oryzinae</taxon>
        <taxon>Oryza</taxon>
        <taxon>Oryza sativa</taxon>
    </lineage>
</organism>
<evidence type="ECO:0000313" key="2">
    <source>
        <dbReference type="EMBL" id="BAS97177.1"/>
    </source>
</evidence>